<dbReference type="AlphaFoldDB" id="A0A1A6AG14"/>
<evidence type="ECO:0000313" key="4">
    <source>
        <dbReference type="EMBL" id="WWC58266.1"/>
    </source>
</evidence>
<feature type="region of interest" description="Disordered" evidence="1">
    <location>
        <begin position="1"/>
        <end position="51"/>
    </location>
</feature>
<evidence type="ECO:0000256" key="1">
    <source>
        <dbReference type="SAM" id="MobiDB-lite"/>
    </source>
</evidence>
<evidence type="ECO:0000313" key="5">
    <source>
        <dbReference type="Proteomes" id="UP000078595"/>
    </source>
</evidence>
<dbReference type="InterPro" id="IPR009057">
    <property type="entry name" value="Homeodomain-like_sf"/>
</dbReference>
<accession>A0A1A6AG14</accession>
<feature type="domain" description="Myb-like" evidence="2">
    <location>
        <begin position="46"/>
        <end position="94"/>
    </location>
</feature>
<proteinExistence type="predicted"/>
<evidence type="ECO:0000313" key="3">
    <source>
        <dbReference type="EMBL" id="OBR88986.1"/>
    </source>
</evidence>
<organism evidence="3">
    <name type="scientific">Kwoniella dejecticola CBS 10117</name>
    <dbReference type="NCBI Taxonomy" id="1296121"/>
    <lineage>
        <taxon>Eukaryota</taxon>
        <taxon>Fungi</taxon>
        <taxon>Dikarya</taxon>
        <taxon>Basidiomycota</taxon>
        <taxon>Agaricomycotina</taxon>
        <taxon>Tremellomycetes</taxon>
        <taxon>Tremellales</taxon>
        <taxon>Cryptococcaceae</taxon>
        <taxon>Kwoniella</taxon>
    </lineage>
</organism>
<dbReference type="EMBL" id="CP144530">
    <property type="protein sequence ID" value="WWC58266.1"/>
    <property type="molecule type" value="Genomic_DNA"/>
</dbReference>
<dbReference type="Proteomes" id="UP000078595">
    <property type="component" value="Chromosome 1"/>
</dbReference>
<dbReference type="PROSITE" id="PS50090">
    <property type="entry name" value="MYB_LIKE"/>
    <property type="match status" value="1"/>
</dbReference>
<dbReference type="Gene3D" id="1.10.10.60">
    <property type="entry name" value="Homeodomain-like"/>
    <property type="match status" value="1"/>
</dbReference>
<dbReference type="SUPFAM" id="SSF46689">
    <property type="entry name" value="Homeodomain-like"/>
    <property type="match status" value="1"/>
</dbReference>
<protein>
    <recommendedName>
        <fullName evidence="2">Myb-like domain-containing protein</fullName>
    </recommendedName>
</protein>
<dbReference type="RefSeq" id="XP_018266828.1">
    <property type="nucleotide sequence ID" value="XM_018404174.1"/>
</dbReference>
<dbReference type="EMBL" id="KI894027">
    <property type="protein sequence ID" value="OBR88986.1"/>
    <property type="molecule type" value="Genomic_DNA"/>
</dbReference>
<evidence type="ECO:0000259" key="2">
    <source>
        <dbReference type="PROSITE" id="PS50090"/>
    </source>
</evidence>
<sequence>MIPRVKDTTTSSAKPYDRPSTAAHIKDEKPDTQSSKKSTKKTTRQRADTSGRKWTAVELLDLFNHALAHGQRDWDKAVQGRTANQCAQTWRNTLLPFIRQAIESKK</sequence>
<reference evidence="3" key="1">
    <citation type="submission" date="2013-07" db="EMBL/GenBank/DDBJ databases">
        <title>The Genome Sequence of Cryptococcus dejecticola CBS10117.</title>
        <authorList>
            <consortium name="The Broad Institute Genome Sequencing Platform"/>
            <person name="Cuomo C."/>
            <person name="Litvintseva A."/>
            <person name="Chen Y."/>
            <person name="Heitman J."/>
            <person name="Sun S."/>
            <person name="Springer D."/>
            <person name="Dromer F."/>
            <person name="Young S.K."/>
            <person name="Zeng Q."/>
            <person name="Gargeya S."/>
            <person name="Fitzgerald M."/>
            <person name="Abouelleil A."/>
            <person name="Alvarado L."/>
            <person name="Berlin A.M."/>
            <person name="Chapman S.B."/>
            <person name="Dewar J."/>
            <person name="Goldberg J."/>
            <person name="Griggs A."/>
            <person name="Gujja S."/>
            <person name="Hansen M."/>
            <person name="Howarth C."/>
            <person name="Imamovic A."/>
            <person name="Larimer J."/>
            <person name="McCowan C."/>
            <person name="Murphy C."/>
            <person name="Pearson M."/>
            <person name="Priest M."/>
            <person name="Roberts A."/>
            <person name="Saif S."/>
            <person name="Shea T."/>
            <person name="Sykes S."/>
            <person name="Wortman J."/>
            <person name="Nusbaum C."/>
            <person name="Birren B."/>
        </authorList>
    </citation>
    <scope>NUCLEOTIDE SEQUENCE [LARGE SCALE GENOMIC DNA]</scope>
    <source>
        <strain evidence="3">CBS 10117</strain>
    </source>
</reference>
<gene>
    <name evidence="3" type="ORF">I303_00806</name>
    <name evidence="4" type="ORF">I303_100804</name>
</gene>
<dbReference type="GeneID" id="28964505"/>
<reference evidence="4" key="2">
    <citation type="submission" date="2013-07" db="EMBL/GenBank/DDBJ databases">
        <authorList>
            <consortium name="The Broad Institute Genome Sequencing Platform"/>
            <person name="Cuomo C."/>
            <person name="Litvintseva A."/>
            <person name="Chen Y."/>
            <person name="Heitman J."/>
            <person name="Sun S."/>
            <person name="Springer D."/>
            <person name="Dromer F."/>
            <person name="Young S.K."/>
            <person name="Zeng Q."/>
            <person name="Gargeya S."/>
            <person name="Fitzgerald M."/>
            <person name="Abouelleil A."/>
            <person name="Alvarado L."/>
            <person name="Berlin A.M."/>
            <person name="Chapman S.B."/>
            <person name="Dewar J."/>
            <person name="Goldberg J."/>
            <person name="Griggs A."/>
            <person name="Gujja S."/>
            <person name="Hansen M."/>
            <person name="Howarth C."/>
            <person name="Imamovic A."/>
            <person name="Larimer J."/>
            <person name="McCowan C."/>
            <person name="Murphy C."/>
            <person name="Pearson M."/>
            <person name="Priest M."/>
            <person name="Roberts A."/>
            <person name="Saif S."/>
            <person name="Shea T."/>
            <person name="Sykes S."/>
            <person name="Wortman J."/>
            <person name="Nusbaum C."/>
            <person name="Birren B."/>
        </authorList>
    </citation>
    <scope>NUCLEOTIDE SEQUENCE</scope>
    <source>
        <strain evidence="4">CBS 10117</strain>
    </source>
</reference>
<keyword evidence="5" id="KW-1185">Reference proteome</keyword>
<name>A0A1A6AG14_9TREE</name>
<dbReference type="VEuPathDB" id="FungiDB:I303_00806"/>
<dbReference type="OrthoDB" id="2563640at2759"/>
<dbReference type="InterPro" id="IPR001005">
    <property type="entry name" value="SANT/Myb"/>
</dbReference>
<dbReference type="KEGG" id="kdj:28964505"/>
<reference evidence="4" key="3">
    <citation type="submission" date="2024-02" db="EMBL/GenBank/DDBJ databases">
        <title>Comparative genomics of Cryptococcus and Kwoniella reveals pathogenesis evolution and contrasting modes of karyotype evolution via chromosome fusion or intercentromeric recombination.</title>
        <authorList>
            <person name="Coelho M.A."/>
            <person name="David-Palma M."/>
            <person name="Shea T."/>
            <person name="Bowers K."/>
            <person name="McGinley-Smith S."/>
            <person name="Mohammad A.W."/>
            <person name="Gnirke A."/>
            <person name="Yurkov A.M."/>
            <person name="Nowrousian M."/>
            <person name="Sun S."/>
            <person name="Cuomo C.A."/>
            <person name="Heitman J."/>
        </authorList>
    </citation>
    <scope>NUCLEOTIDE SEQUENCE</scope>
    <source>
        <strain evidence="4">CBS 10117</strain>
    </source>
</reference>
<dbReference type="CDD" id="cd00167">
    <property type="entry name" value="SANT"/>
    <property type="match status" value="1"/>
</dbReference>